<protein>
    <recommendedName>
        <fullName evidence="2">Phosphoesterase</fullName>
        <ecNumber evidence="2">3.1.4.-</ecNumber>
    </recommendedName>
</protein>
<dbReference type="PANTHER" id="PTHR11124">
    <property type="entry name" value="VACUOLAR SORTING PROTEIN VPS29"/>
    <property type="match status" value="1"/>
</dbReference>
<dbReference type="EMBL" id="CP049886">
    <property type="protein sequence ID" value="QIL47020.1"/>
    <property type="molecule type" value="Genomic_DNA"/>
</dbReference>
<gene>
    <name evidence="4" type="ORF">G7081_06435</name>
</gene>
<dbReference type="Pfam" id="PF12850">
    <property type="entry name" value="Metallophos_2"/>
    <property type="match status" value="1"/>
</dbReference>
<accession>A0A6G8APW6</accession>
<dbReference type="AlphaFoldDB" id="A0A6G8APW6"/>
<reference evidence="4 5" key="1">
    <citation type="submission" date="2020-03" db="EMBL/GenBank/DDBJ databases">
        <title>Vagococcus sp. nov., isolated from beetles.</title>
        <authorList>
            <person name="Hyun D.-W."/>
            <person name="Bae J.-W."/>
        </authorList>
    </citation>
    <scope>NUCLEOTIDE SEQUENCE [LARGE SCALE GENOMIC DNA]</scope>
    <source>
        <strain evidence="4 5">HDW17A</strain>
    </source>
</reference>
<dbReference type="InterPro" id="IPR041802">
    <property type="entry name" value="MPP_YfcE"/>
</dbReference>
<dbReference type="InterPro" id="IPR024654">
    <property type="entry name" value="Calcineurin-like_PHP_lpxH"/>
</dbReference>
<comment type="similarity">
    <text evidence="1 2">Belongs to the metallophosphoesterase superfamily. YfcE family.</text>
</comment>
<dbReference type="GO" id="GO:0016787">
    <property type="term" value="F:hydrolase activity"/>
    <property type="evidence" value="ECO:0007669"/>
    <property type="project" value="UniProtKB-UniRule"/>
</dbReference>
<evidence type="ECO:0000259" key="3">
    <source>
        <dbReference type="Pfam" id="PF12850"/>
    </source>
</evidence>
<evidence type="ECO:0000313" key="5">
    <source>
        <dbReference type="Proteomes" id="UP000500890"/>
    </source>
</evidence>
<dbReference type="GO" id="GO:0046872">
    <property type="term" value="F:metal ion binding"/>
    <property type="evidence" value="ECO:0007669"/>
    <property type="project" value="UniProtKB-KW"/>
</dbReference>
<dbReference type="Gene3D" id="3.60.21.10">
    <property type="match status" value="1"/>
</dbReference>
<sequence>MMQRFLVVSDSHGNRDCLVELADRYRGEVDGMFHCGDSQLEPDDSLWSDFLVVTGNCDFDPRFKKEQLVKLGDETIFMTHGHLFNVNSSIANLLYRSQELNASMAFYGHTHALGAELINNVLVVNPGSICFPRGRYRIKTYAVVTVDEKSYQVEFYNQNHECQRELSCSFSKG</sequence>
<evidence type="ECO:0000256" key="2">
    <source>
        <dbReference type="RuleBase" id="RU362039"/>
    </source>
</evidence>
<dbReference type="InterPro" id="IPR000979">
    <property type="entry name" value="Phosphodiesterase_MJ0936/Vps29"/>
</dbReference>
<dbReference type="InterPro" id="IPR029052">
    <property type="entry name" value="Metallo-depent_PP-like"/>
</dbReference>
<organism evidence="4 5">
    <name type="scientific">Vagococcus coleopterorum</name>
    <dbReference type="NCBI Taxonomy" id="2714946"/>
    <lineage>
        <taxon>Bacteria</taxon>
        <taxon>Bacillati</taxon>
        <taxon>Bacillota</taxon>
        <taxon>Bacilli</taxon>
        <taxon>Lactobacillales</taxon>
        <taxon>Enterococcaceae</taxon>
        <taxon>Vagococcus</taxon>
    </lineage>
</organism>
<dbReference type="NCBIfam" id="TIGR00040">
    <property type="entry name" value="yfcE"/>
    <property type="match status" value="1"/>
</dbReference>
<evidence type="ECO:0000313" key="4">
    <source>
        <dbReference type="EMBL" id="QIL47020.1"/>
    </source>
</evidence>
<evidence type="ECO:0000256" key="1">
    <source>
        <dbReference type="ARBA" id="ARBA00008950"/>
    </source>
</evidence>
<comment type="cofactor">
    <cofactor evidence="2">
        <name>a divalent metal cation</name>
        <dbReference type="ChEBI" id="CHEBI:60240"/>
    </cofactor>
</comment>
<keyword evidence="5" id="KW-1185">Reference proteome</keyword>
<dbReference type="SUPFAM" id="SSF56300">
    <property type="entry name" value="Metallo-dependent phosphatases"/>
    <property type="match status" value="1"/>
</dbReference>
<feature type="domain" description="Calcineurin-like phosphoesterase" evidence="3">
    <location>
        <begin position="5"/>
        <end position="148"/>
    </location>
</feature>
<dbReference type="KEGG" id="vah:G7081_06435"/>
<keyword evidence="2" id="KW-0479">Metal-binding</keyword>
<name>A0A6G8APW6_9ENTE</name>
<dbReference type="EC" id="3.1.4.-" evidence="2"/>
<proteinExistence type="inferred from homology"/>
<dbReference type="Proteomes" id="UP000500890">
    <property type="component" value="Chromosome"/>
</dbReference>
<dbReference type="CDD" id="cd00841">
    <property type="entry name" value="MPP_YfcE"/>
    <property type="match status" value="1"/>
</dbReference>